<name>A0A1L9PRI4_ASPVE</name>
<dbReference type="VEuPathDB" id="FungiDB:ASPVEDRAFT_135820"/>
<protein>
    <recommendedName>
        <fullName evidence="6">Xylanolytic transcriptional activator regulatory domain-containing protein</fullName>
    </recommendedName>
</protein>
<dbReference type="RefSeq" id="XP_040669930.1">
    <property type="nucleotide sequence ID" value="XM_040807243.1"/>
</dbReference>
<dbReference type="InterPro" id="IPR007219">
    <property type="entry name" value="XnlR_reg_dom"/>
</dbReference>
<dbReference type="OrthoDB" id="3548654at2759"/>
<evidence type="ECO:0000313" key="7">
    <source>
        <dbReference type="EMBL" id="OJJ04168.1"/>
    </source>
</evidence>
<dbReference type="PANTHER" id="PTHR47540">
    <property type="entry name" value="THIAMINE REPRESSIBLE GENES REGULATORY PROTEIN THI5"/>
    <property type="match status" value="1"/>
</dbReference>
<dbReference type="GO" id="GO:0008270">
    <property type="term" value="F:zinc ion binding"/>
    <property type="evidence" value="ECO:0007669"/>
    <property type="project" value="InterPro"/>
</dbReference>
<dbReference type="CDD" id="cd12148">
    <property type="entry name" value="fungal_TF_MHR"/>
    <property type="match status" value="1"/>
</dbReference>
<dbReference type="AlphaFoldDB" id="A0A1L9PRI4"/>
<organism evidence="7 8">
    <name type="scientific">Aspergillus versicolor CBS 583.65</name>
    <dbReference type="NCBI Taxonomy" id="1036611"/>
    <lineage>
        <taxon>Eukaryota</taxon>
        <taxon>Fungi</taxon>
        <taxon>Dikarya</taxon>
        <taxon>Ascomycota</taxon>
        <taxon>Pezizomycotina</taxon>
        <taxon>Eurotiomycetes</taxon>
        <taxon>Eurotiomycetidae</taxon>
        <taxon>Eurotiales</taxon>
        <taxon>Aspergillaceae</taxon>
        <taxon>Aspergillus</taxon>
        <taxon>Aspergillus subgen. Nidulantes</taxon>
    </lineage>
</organism>
<keyword evidence="4" id="KW-0804">Transcription</keyword>
<evidence type="ECO:0000256" key="3">
    <source>
        <dbReference type="ARBA" id="ARBA00023125"/>
    </source>
</evidence>
<evidence type="ECO:0000256" key="1">
    <source>
        <dbReference type="ARBA" id="ARBA00004123"/>
    </source>
</evidence>
<dbReference type="Proteomes" id="UP000184073">
    <property type="component" value="Unassembled WGS sequence"/>
</dbReference>
<dbReference type="GO" id="GO:0005634">
    <property type="term" value="C:nucleus"/>
    <property type="evidence" value="ECO:0007669"/>
    <property type="project" value="UniProtKB-SubCell"/>
</dbReference>
<reference evidence="8" key="1">
    <citation type="journal article" date="2017" name="Genome Biol.">
        <title>Comparative genomics reveals high biological diversity and specific adaptations in the industrially and medically important fungal genus Aspergillus.</title>
        <authorList>
            <person name="de Vries R.P."/>
            <person name="Riley R."/>
            <person name="Wiebenga A."/>
            <person name="Aguilar-Osorio G."/>
            <person name="Amillis S."/>
            <person name="Uchima C.A."/>
            <person name="Anderluh G."/>
            <person name="Asadollahi M."/>
            <person name="Askin M."/>
            <person name="Barry K."/>
            <person name="Battaglia E."/>
            <person name="Bayram O."/>
            <person name="Benocci T."/>
            <person name="Braus-Stromeyer S.A."/>
            <person name="Caldana C."/>
            <person name="Canovas D."/>
            <person name="Cerqueira G.C."/>
            <person name="Chen F."/>
            <person name="Chen W."/>
            <person name="Choi C."/>
            <person name="Clum A."/>
            <person name="Dos Santos R.A."/>
            <person name="Damasio A.R."/>
            <person name="Diallinas G."/>
            <person name="Emri T."/>
            <person name="Fekete E."/>
            <person name="Flipphi M."/>
            <person name="Freyberg S."/>
            <person name="Gallo A."/>
            <person name="Gournas C."/>
            <person name="Habgood R."/>
            <person name="Hainaut M."/>
            <person name="Harispe M.L."/>
            <person name="Henrissat B."/>
            <person name="Hilden K.S."/>
            <person name="Hope R."/>
            <person name="Hossain A."/>
            <person name="Karabika E."/>
            <person name="Karaffa L."/>
            <person name="Karanyi Z."/>
            <person name="Krasevec N."/>
            <person name="Kuo A."/>
            <person name="Kusch H."/>
            <person name="LaButti K."/>
            <person name="Lagendijk E.L."/>
            <person name="Lapidus A."/>
            <person name="Levasseur A."/>
            <person name="Lindquist E."/>
            <person name="Lipzen A."/>
            <person name="Logrieco A.F."/>
            <person name="MacCabe A."/>
            <person name="Maekelae M.R."/>
            <person name="Malavazi I."/>
            <person name="Melin P."/>
            <person name="Meyer V."/>
            <person name="Mielnichuk N."/>
            <person name="Miskei M."/>
            <person name="Molnar A.P."/>
            <person name="Mule G."/>
            <person name="Ngan C.Y."/>
            <person name="Orejas M."/>
            <person name="Orosz E."/>
            <person name="Ouedraogo J.P."/>
            <person name="Overkamp K.M."/>
            <person name="Park H.-S."/>
            <person name="Perrone G."/>
            <person name="Piumi F."/>
            <person name="Punt P.J."/>
            <person name="Ram A.F."/>
            <person name="Ramon A."/>
            <person name="Rauscher S."/>
            <person name="Record E."/>
            <person name="Riano-Pachon D.M."/>
            <person name="Robert V."/>
            <person name="Roehrig J."/>
            <person name="Ruller R."/>
            <person name="Salamov A."/>
            <person name="Salih N.S."/>
            <person name="Samson R.A."/>
            <person name="Sandor E."/>
            <person name="Sanguinetti M."/>
            <person name="Schuetze T."/>
            <person name="Sepcic K."/>
            <person name="Shelest E."/>
            <person name="Sherlock G."/>
            <person name="Sophianopoulou V."/>
            <person name="Squina F.M."/>
            <person name="Sun H."/>
            <person name="Susca A."/>
            <person name="Todd R.B."/>
            <person name="Tsang A."/>
            <person name="Unkles S.E."/>
            <person name="van de Wiele N."/>
            <person name="van Rossen-Uffink D."/>
            <person name="Oliveira J.V."/>
            <person name="Vesth T.C."/>
            <person name="Visser J."/>
            <person name="Yu J.-H."/>
            <person name="Zhou M."/>
            <person name="Andersen M.R."/>
            <person name="Archer D.B."/>
            <person name="Baker S.E."/>
            <person name="Benoit I."/>
            <person name="Brakhage A.A."/>
            <person name="Braus G.H."/>
            <person name="Fischer R."/>
            <person name="Frisvad J.C."/>
            <person name="Goldman G.H."/>
            <person name="Houbraken J."/>
            <person name="Oakley B."/>
            <person name="Pocsi I."/>
            <person name="Scazzocchio C."/>
            <person name="Seiboth B."/>
            <person name="vanKuyk P.A."/>
            <person name="Wortman J."/>
            <person name="Dyer P.S."/>
            <person name="Grigoriev I.V."/>
        </authorList>
    </citation>
    <scope>NUCLEOTIDE SEQUENCE [LARGE SCALE GENOMIC DNA]</scope>
    <source>
        <strain evidence="8">CBS 583.65</strain>
    </source>
</reference>
<keyword evidence="2" id="KW-0805">Transcription regulation</keyword>
<dbReference type="STRING" id="1036611.A0A1L9PRI4"/>
<dbReference type="Pfam" id="PF04082">
    <property type="entry name" value="Fungal_trans"/>
    <property type="match status" value="1"/>
</dbReference>
<sequence length="576" mass="64064">MLTDKLHPNSANSLPQLYLDGEIYPLAWDQVTTPGPLNTSDLPSLDYALYLFQIVRFRLGQAYRFFEEDSFVSQIRRFYDSRPNADATQPRFWFVQFLMVLALGNAFIARPRKQKEPAGSKYFVRAMSAMPTNISTGKDSLLAIEALALVGLYLYAIDHREASHVHVGHAIRIAQLEGMHTQLPEEVLGATTVARCRNLWWSLYILDRHFSPSLGLPVTLQDSDITTLINPPVSNLQNMTFSLQVRITRMFSFIIGTIYKTEKTPLATFLDITRGVLETMAKYAEEIENMINVNFHGSRDNVPKEMRHTILQYHQCVIAATRPLLLSVLKERLEKLGRAEEDWQKFLALPKSLISTGIKSAEKTLQIIGDENGLLETFLPFDLEMTYAAALYLTLSNTLFFPSSTDPDTDTDTDRTYSHAAHAILDELILSGNQVAAARKRELSRIEALFEEFARRVRREGLRLLTLSDQGLTDATQLNLNVSADSHLPGVASEVGVVSPDTLRVPSLGVTGSTIDTVDLAAAPASVEFLESIGISSYEFLSIVEQIDHPEISYGELDGRPDLLGAGAGTGMGSFG</sequence>
<gene>
    <name evidence="7" type="ORF">ASPVEDRAFT_135820</name>
</gene>
<dbReference type="GeneID" id="63722754"/>
<evidence type="ECO:0000313" key="8">
    <source>
        <dbReference type="Proteomes" id="UP000184073"/>
    </source>
</evidence>
<keyword evidence="8" id="KW-1185">Reference proteome</keyword>
<dbReference type="GO" id="GO:0043565">
    <property type="term" value="F:sequence-specific DNA binding"/>
    <property type="evidence" value="ECO:0007669"/>
    <property type="project" value="TreeGrafter"/>
</dbReference>
<proteinExistence type="predicted"/>
<keyword evidence="3" id="KW-0238">DNA-binding</keyword>
<dbReference type="PANTHER" id="PTHR47540:SF6">
    <property type="entry name" value="ZN(II)2CYS6 TRANSCRIPTION FACTOR (EUROFUNG)"/>
    <property type="match status" value="1"/>
</dbReference>
<dbReference type="GO" id="GO:0006351">
    <property type="term" value="P:DNA-templated transcription"/>
    <property type="evidence" value="ECO:0007669"/>
    <property type="project" value="InterPro"/>
</dbReference>
<dbReference type="GO" id="GO:0045944">
    <property type="term" value="P:positive regulation of transcription by RNA polymerase II"/>
    <property type="evidence" value="ECO:0007669"/>
    <property type="project" value="TreeGrafter"/>
</dbReference>
<dbReference type="SMART" id="SM00906">
    <property type="entry name" value="Fungal_trans"/>
    <property type="match status" value="1"/>
</dbReference>
<evidence type="ECO:0000259" key="6">
    <source>
        <dbReference type="SMART" id="SM00906"/>
    </source>
</evidence>
<dbReference type="EMBL" id="KV878131">
    <property type="protein sequence ID" value="OJJ04168.1"/>
    <property type="molecule type" value="Genomic_DNA"/>
</dbReference>
<evidence type="ECO:0000256" key="2">
    <source>
        <dbReference type="ARBA" id="ARBA00023015"/>
    </source>
</evidence>
<keyword evidence="5" id="KW-0539">Nucleus</keyword>
<evidence type="ECO:0000256" key="5">
    <source>
        <dbReference type="ARBA" id="ARBA00023242"/>
    </source>
</evidence>
<feature type="domain" description="Xylanolytic transcriptional activator regulatory" evidence="6">
    <location>
        <begin position="163"/>
        <end position="236"/>
    </location>
</feature>
<accession>A0A1L9PRI4</accession>
<evidence type="ECO:0000256" key="4">
    <source>
        <dbReference type="ARBA" id="ARBA00023163"/>
    </source>
</evidence>
<dbReference type="InterPro" id="IPR051711">
    <property type="entry name" value="Stress_Response_Reg"/>
</dbReference>
<comment type="subcellular location">
    <subcellularLocation>
        <location evidence="1">Nucleus</location>
    </subcellularLocation>
</comment>